<gene>
    <name evidence="7" type="ORF">CkaCkLH20_12225</name>
</gene>
<evidence type="ECO:0000256" key="5">
    <source>
        <dbReference type="ARBA" id="ARBA00023033"/>
    </source>
</evidence>
<feature type="domain" description="FAD-binding" evidence="6">
    <location>
        <begin position="20"/>
        <end position="176"/>
    </location>
</feature>
<feature type="domain" description="FAD-binding" evidence="6">
    <location>
        <begin position="306"/>
        <end position="345"/>
    </location>
</feature>
<evidence type="ECO:0000313" key="8">
    <source>
        <dbReference type="Proteomes" id="UP000781932"/>
    </source>
</evidence>
<dbReference type="Pfam" id="PF01494">
    <property type="entry name" value="FAD_binding_3"/>
    <property type="match status" value="2"/>
</dbReference>
<keyword evidence="3" id="KW-0274">FAD</keyword>
<dbReference type="InterPro" id="IPR050493">
    <property type="entry name" value="FAD-dep_Monooxygenase_BioMet"/>
</dbReference>
<dbReference type="OrthoDB" id="16820at2759"/>
<dbReference type="GO" id="GO:0004497">
    <property type="term" value="F:monooxygenase activity"/>
    <property type="evidence" value="ECO:0007669"/>
    <property type="project" value="UniProtKB-KW"/>
</dbReference>
<organism evidence="7 8">
    <name type="scientific">Colletotrichum karsti</name>
    <dbReference type="NCBI Taxonomy" id="1095194"/>
    <lineage>
        <taxon>Eukaryota</taxon>
        <taxon>Fungi</taxon>
        <taxon>Dikarya</taxon>
        <taxon>Ascomycota</taxon>
        <taxon>Pezizomycotina</taxon>
        <taxon>Sordariomycetes</taxon>
        <taxon>Hypocreomycetidae</taxon>
        <taxon>Glomerellales</taxon>
        <taxon>Glomerellaceae</taxon>
        <taxon>Colletotrichum</taxon>
        <taxon>Colletotrichum boninense species complex</taxon>
    </lineage>
</organism>
<reference evidence="7" key="2">
    <citation type="submission" date="2020-11" db="EMBL/GenBank/DDBJ databases">
        <title>Whole genome sequencing of Colletotrichum sp.</title>
        <authorList>
            <person name="Li H."/>
        </authorList>
    </citation>
    <scope>NUCLEOTIDE SEQUENCE</scope>
    <source>
        <strain evidence="7">CkLH20</strain>
    </source>
</reference>
<evidence type="ECO:0000256" key="1">
    <source>
        <dbReference type="ARBA" id="ARBA00007992"/>
    </source>
</evidence>
<proteinExistence type="inferred from homology"/>
<comment type="similarity">
    <text evidence="1">Belongs to the paxM FAD-dependent monooxygenase family.</text>
</comment>
<keyword evidence="8" id="KW-1185">Reference proteome</keyword>
<name>A0A9P6HTL0_9PEZI</name>
<dbReference type="GeneID" id="62168012"/>
<protein>
    <recommendedName>
        <fullName evidence="6">FAD-binding domain-containing protein</fullName>
    </recommendedName>
</protein>
<dbReference type="PRINTS" id="PR00420">
    <property type="entry name" value="RNGMNOXGNASE"/>
</dbReference>
<comment type="caution">
    <text evidence="7">The sequence shown here is derived from an EMBL/GenBank/DDBJ whole genome shotgun (WGS) entry which is preliminary data.</text>
</comment>
<dbReference type="Proteomes" id="UP000781932">
    <property type="component" value="Unassembled WGS sequence"/>
</dbReference>
<keyword evidence="4" id="KW-0560">Oxidoreductase</keyword>
<sequence>MWVIDDLKTAFSQWPQSGISVLVVGGGLAGLSFGIEATRKGHKVQIIERRPDFDDFGDLVGVQSPVLHTMNQWPGFVEEMKKTAWPAFNHYKKYDGTPIGIFPIGDPDLPSIPLNRLVFHALLHRYATDLGIPIKLSTAAVEYFETEEHGGVRLADGSTMTADLVVAADGIGSKSRLLVVGSNDRPVSTGLAIYRASFPVKPVLESNPVLAREFEGFDRRVSLHIGPGAHILIGKLEDDVCWLMTHKDERPADDPIMGTATVADALPHVEGWTPVVTELVKATPTKNIVDWRLMFRDPQTSWASPAGRVVQIGDAAHPFLPTSGSGATMGIEDALSLAACLQLSGKADVPLGARVHSRLRFERVVCAQKMCFKISEKYHKTDWEAVAKNPKLVGRAVGDWVFRHDPEQYAVDNYGRCVNHLIAGASFANTNMPPGYVYKPWTVGEMLRASEAGHEIVDEGDWS</sequence>
<evidence type="ECO:0000256" key="4">
    <source>
        <dbReference type="ARBA" id="ARBA00023002"/>
    </source>
</evidence>
<dbReference type="SUPFAM" id="SSF54373">
    <property type="entry name" value="FAD-linked reductases, C-terminal domain"/>
    <property type="match status" value="1"/>
</dbReference>
<accession>A0A9P6HTL0</accession>
<dbReference type="InterPro" id="IPR002938">
    <property type="entry name" value="FAD-bd"/>
</dbReference>
<dbReference type="AlphaFoldDB" id="A0A9P6HTL0"/>
<dbReference type="GO" id="GO:0071949">
    <property type="term" value="F:FAD binding"/>
    <property type="evidence" value="ECO:0007669"/>
    <property type="project" value="InterPro"/>
</dbReference>
<evidence type="ECO:0000256" key="2">
    <source>
        <dbReference type="ARBA" id="ARBA00022630"/>
    </source>
</evidence>
<dbReference type="SUPFAM" id="SSF51905">
    <property type="entry name" value="FAD/NAD(P)-binding domain"/>
    <property type="match status" value="1"/>
</dbReference>
<evidence type="ECO:0000259" key="6">
    <source>
        <dbReference type="Pfam" id="PF01494"/>
    </source>
</evidence>
<dbReference type="Gene3D" id="3.50.50.60">
    <property type="entry name" value="FAD/NAD(P)-binding domain"/>
    <property type="match status" value="1"/>
</dbReference>
<keyword evidence="2" id="KW-0285">Flavoprotein</keyword>
<reference evidence="7" key="1">
    <citation type="submission" date="2020-03" db="EMBL/GenBank/DDBJ databases">
        <authorList>
            <person name="He L."/>
        </authorList>
    </citation>
    <scope>NUCLEOTIDE SEQUENCE</scope>
    <source>
        <strain evidence="7">CkLH20</strain>
    </source>
</reference>
<keyword evidence="5" id="KW-0503">Monooxygenase</keyword>
<evidence type="ECO:0000313" key="7">
    <source>
        <dbReference type="EMBL" id="KAF9870378.1"/>
    </source>
</evidence>
<dbReference type="EMBL" id="JAATWM020000055">
    <property type="protein sequence ID" value="KAF9870378.1"/>
    <property type="molecule type" value="Genomic_DNA"/>
</dbReference>
<dbReference type="InterPro" id="IPR036188">
    <property type="entry name" value="FAD/NAD-bd_sf"/>
</dbReference>
<evidence type="ECO:0000256" key="3">
    <source>
        <dbReference type="ARBA" id="ARBA00022827"/>
    </source>
</evidence>
<dbReference type="PANTHER" id="PTHR13789:SF236">
    <property type="entry name" value="MONOOXYGENASE, PUTATIVE (AFU_ORTHOLOGUE AFUA_6G12060)-RELATED"/>
    <property type="match status" value="1"/>
</dbReference>
<dbReference type="RefSeq" id="XP_038739839.1">
    <property type="nucleotide sequence ID" value="XM_038894938.1"/>
</dbReference>
<dbReference type="PANTHER" id="PTHR13789">
    <property type="entry name" value="MONOOXYGENASE"/>
    <property type="match status" value="1"/>
</dbReference>